<dbReference type="EMBL" id="LGAP01000006">
    <property type="protein sequence ID" value="KOF18993.1"/>
    <property type="molecule type" value="Genomic_DNA"/>
</dbReference>
<dbReference type="PANTHER" id="PTHR34821:SF2">
    <property type="entry name" value="INNER MEMBRANE PROTEIN YDCZ"/>
    <property type="match status" value="1"/>
</dbReference>
<dbReference type="OrthoDB" id="370053at2"/>
<keyword evidence="1" id="KW-1133">Transmembrane helix</keyword>
<evidence type="ECO:0000313" key="3">
    <source>
        <dbReference type="Proteomes" id="UP000037425"/>
    </source>
</evidence>
<dbReference type="PATRIC" id="fig|106592.7.peg.6833"/>
<feature type="transmembrane region" description="Helical" evidence="1">
    <location>
        <begin position="99"/>
        <end position="120"/>
    </location>
</feature>
<protein>
    <submittedName>
        <fullName evidence="2">Membrane protein</fullName>
    </submittedName>
</protein>
<evidence type="ECO:0000313" key="2">
    <source>
        <dbReference type="EMBL" id="KOF18993.1"/>
    </source>
</evidence>
<feature type="transmembrane region" description="Helical" evidence="1">
    <location>
        <begin position="38"/>
        <end position="62"/>
    </location>
</feature>
<reference evidence="3" key="1">
    <citation type="submission" date="2015-07" db="EMBL/GenBank/DDBJ databases">
        <title>Whole genome sequence of an Ensifer adhaerens strain isolated from a cave pool in the Wind Cave National Park.</title>
        <authorList>
            <person name="Eng W.W.H."/>
            <person name="Gan H.M."/>
            <person name="Barton H.A."/>
            <person name="Savka M.A."/>
        </authorList>
    </citation>
    <scope>NUCLEOTIDE SEQUENCE [LARGE SCALE GENOMIC DNA]</scope>
    <source>
        <strain evidence="3">SD006</strain>
    </source>
</reference>
<gene>
    <name evidence="2" type="ORF">AC244_13510</name>
</gene>
<keyword evidence="1" id="KW-0472">Membrane</keyword>
<dbReference type="RefSeq" id="WP_053249330.1">
    <property type="nucleotide sequence ID" value="NZ_LGAP01000006.1"/>
</dbReference>
<organism evidence="2 3">
    <name type="scientific">Ensifer adhaerens</name>
    <name type="common">Sinorhizobium morelense</name>
    <dbReference type="NCBI Taxonomy" id="106592"/>
    <lineage>
        <taxon>Bacteria</taxon>
        <taxon>Pseudomonadati</taxon>
        <taxon>Pseudomonadota</taxon>
        <taxon>Alphaproteobacteria</taxon>
        <taxon>Hyphomicrobiales</taxon>
        <taxon>Rhizobiaceae</taxon>
        <taxon>Sinorhizobium/Ensifer group</taxon>
        <taxon>Ensifer</taxon>
    </lineage>
</organism>
<dbReference type="AlphaFoldDB" id="A0A0L8BWM5"/>
<comment type="caution">
    <text evidence="2">The sequence shown here is derived from an EMBL/GenBank/DDBJ whole genome shotgun (WGS) entry which is preliminary data.</text>
</comment>
<feature type="transmembrane region" description="Helical" evidence="1">
    <location>
        <begin position="74"/>
        <end position="93"/>
    </location>
</feature>
<keyword evidence="1" id="KW-0812">Transmembrane</keyword>
<feature type="transmembrane region" description="Helical" evidence="1">
    <location>
        <begin position="132"/>
        <end position="152"/>
    </location>
</feature>
<dbReference type="GO" id="GO:0005886">
    <property type="term" value="C:plasma membrane"/>
    <property type="evidence" value="ECO:0007669"/>
    <property type="project" value="TreeGrafter"/>
</dbReference>
<sequence>MPNAGSLLLILAAVFAGALVPLQAGANAMLGRLIGHPLWATVASLGVSLALIIPIMIAFRVPMPSPGETLKGPWWIWIGGAAGVIYITAALLLAPKLGAASFIVAVIAGQMAVSMVIDHFGLMGFAEKPVSVARLVGVALIVCGMVITQIASTMPALASQGQ</sequence>
<dbReference type="InterPro" id="IPR006750">
    <property type="entry name" value="YdcZ"/>
</dbReference>
<proteinExistence type="predicted"/>
<dbReference type="Proteomes" id="UP000037425">
    <property type="component" value="Unassembled WGS sequence"/>
</dbReference>
<name>A0A0L8BWM5_ENSAD</name>
<evidence type="ECO:0000256" key="1">
    <source>
        <dbReference type="SAM" id="Phobius"/>
    </source>
</evidence>
<dbReference type="PANTHER" id="PTHR34821">
    <property type="entry name" value="INNER MEMBRANE PROTEIN YDCZ"/>
    <property type="match status" value="1"/>
</dbReference>
<accession>A0A0L8BWM5</accession>
<dbReference type="Pfam" id="PF04657">
    <property type="entry name" value="DMT_YdcZ"/>
    <property type="match status" value="1"/>
</dbReference>